<dbReference type="EMBL" id="GBXM01052487">
    <property type="protein sequence ID" value="JAH56090.1"/>
    <property type="molecule type" value="Transcribed_RNA"/>
</dbReference>
<organism evidence="1">
    <name type="scientific">Anguilla anguilla</name>
    <name type="common">European freshwater eel</name>
    <name type="synonym">Muraena anguilla</name>
    <dbReference type="NCBI Taxonomy" id="7936"/>
    <lineage>
        <taxon>Eukaryota</taxon>
        <taxon>Metazoa</taxon>
        <taxon>Chordata</taxon>
        <taxon>Craniata</taxon>
        <taxon>Vertebrata</taxon>
        <taxon>Euteleostomi</taxon>
        <taxon>Actinopterygii</taxon>
        <taxon>Neopterygii</taxon>
        <taxon>Teleostei</taxon>
        <taxon>Anguilliformes</taxon>
        <taxon>Anguillidae</taxon>
        <taxon>Anguilla</taxon>
    </lineage>
</organism>
<reference evidence="1" key="2">
    <citation type="journal article" date="2015" name="Fish Shellfish Immunol.">
        <title>Early steps in the European eel (Anguilla anguilla)-Vibrio vulnificus interaction in the gills: Role of the RtxA13 toxin.</title>
        <authorList>
            <person name="Callol A."/>
            <person name="Pajuelo D."/>
            <person name="Ebbesson L."/>
            <person name="Teles M."/>
            <person name="MacKenzie S."/>
            <person name="Amaro C."/>
        </authorList>
    </citation>
    <scope>NUCLEOTIDE SEQUENCE</scope>
</reference>
<reference evidence="1" key="1">
    <citation type="submission" date="2014-11" db="EMBL/GenBank/DDBJ databases">
        <authorList>
            <person name="Amaro Gonzalez C."/>
        </authorList>
    </citation>
    <scope>NUCLEOTIDE SEQUENCE</scope>
</reference>
<proteinExistence type="predicted"/>
<evidence type="ECO:0000313" key="1">
    <source>
        <dbReference type="EMBL" id="JAH56090.1"/>
    </source>
</evidence>
<protein>
    <submittedName>
        <fullName evidence="1">Uncharacterized protein</fullName>
    </submittedName>
</protein>
<dbReference type="AlphaFoldDB" id="A0A0E9TT54"/>
<name>A0A0E9TT54_ANGAN</name>
<accession>A0A0E9TT54</accession>
<sequence>METRGTLTNWSQRRLSLSNRRIILAKLFCC</sequence>